<proteinExistence type="predicted"/>
<reference evidence="1 2" key="1">
    <citation type="journal article" date="2020" name="Mol. Plant">
        <title>The Chromosome-Based Rubber Tree Genome Provides New Insights into Spurge Genome Evolution and Rubber Biosynthesis.</title>
        <authorList>
            <person name="Liu J."/>
            <person name="Shi C."/>
            <person name="Shi C.C."/>
            <person name="Li W."/>
            <person name="Zhang Q.J."/>
            <person name="Zhang Y."/>
            <person name="Li K."/>
            <person name="Lu H.F."/>
            <person name="Shi C."/>
            <person name="Zhu S.T."/>
            <person name="Xiao Z.Y."/>
            <person name="Nan H."/>
            <person name="Yue Y."/>
            <person name="Zhu X.G."/>
            <person name="Wu Y."/>
            <person name="Hong X.N."/>
            <person name="Fan G.Y."/>
            <person name="Tong Y."/>
            <person name="Zhang D."/>
            <person name="Mao C.L."/>
            <person name="Liu Y.L."/>
            <person name="Hao S.J."/>
            <person name="Liu W.Q."/>
            <person name="Lv M.Q."/>
            <person name="Zhang H.B."/>
            <person name="Liu Y."/>
            <person name="Hu-Tang G.R."/>
            <person name="Wang J.P."/>
            <person name="Wang J.H."/>
            <person name="Sun Y.H."/>
            <person name="Ni S.B."/>
            <person name="Chen W.B."/>
            <person name="Zhang X.C."/>
            <person name="Jiao Y.N."/>
            <person name="Eichler E.E."/>
            <person name="Li G.H."/>
            <person name="Liu X."/>
            <person name="Gao L.Z."/>
        </authorList>
    </citation>
    <scope>NUCLEOTIDE SEQUENCE [LARGE SCALE GENOMIC DNA]</scope>
    <source>
        <strain evidence="2">cv. GT1</strain>
        <tissue evidence="1">Leaf</tissue>
    </source>
</reference>
<sequence length="137" mass="14461">MATNPAYSSTQNSNQEVQLVDHISDHEIQDELSGGGGDGTNYGVGDGRRFSLRIENFIQGSPSANQFGLDEENGISWTRIQMEGSEQIMQVFPGSLLAVTKQGSGSTLPVGVQALLYTSALTNGAISCFSGWALASS</sequence>
<dbReference type="EMBL" id="JAAGAX010000010">
    <property type="protein sequence ID" value="KAF2301562.1"/>
    <property type="molecule type" value="Genomic_DNA"/>
</dbReference>
<keyword evidence="2" id="KW-1185">Reference proteome</keyword>
<accession>A0A6A6LJG8</accession>
<organism evidence="1 2">
    <name type="scientific">Hevea brasiliensis</name>
    <name type="common">Para rubber tree</name>
    <name type="synonym">Siphonia brasiliensis</name>
    <dbReference type="NCBI Taxonomy" id="3981"/>
    <lineage>
        <taxon>Eukaryota</taxon>
        <taxon>Viridiplantae</taxon>
        <taxon>Streptophyta</taxon>
        <taxon>Embryophyta</taxon>
        <taxon>Tracheophyta</taxon>
        <taxon>Spermatophyta</taxon>
        <taxon>Magnoliopsida</taxon>
        <taxon>eudicotyledons</taxon>
        <taxon>Gunneridae</taxon>
        <taxon>Pentapetalae</taxon>
        <taxon>rosids</taxon>
        <taxon>fabids</taxon>
        <taxon>Malpighiales</taxon>
        <taxon>Euphorbiaceae</taxon>
        <taxon>Crotonoideae</taxon>
        <taxon>Micrandreae</taxon>
        <taxon>Hevea</taxon>
    </lineage>
</organism>
<evidence type="ECO:0000313" key="1">
    <source>
        <dbReference type="EMBL" id="KAF2301562.1"/>
    </source>
</evidence>
<comment type="caution">
    <text evidence="1">The sequence shown here is derived from an EMBL/GenBank/DDBJ whole genome shotgun (WGS) entry which is preliminary data.</text>
</comment>
<evidence type="ECO:0000313" key="2">
    <source>
        <dbReference type="Proteomes" id="UP000467840"/>
    </source>
</evidence>
<dbReference type="AlphaFoldDB" id="A0A6A6LJG8"/>
<gene>
    <name evidence="1" type="ORF">GH714_026244</name>
</gene>
<name>A0A6A6LJG8_HEVBR</name>
<protein>
    <submittedName>
        <fullName evidence="1">Uncharacterized protein</fullName>
    </submittedName>
</protein>
<dbReference type="Proteomes" id="UP000467840">
    <property type="component" value="Chromosome 4"/>
</dbReference>